<name>A0A392V2U8_9FABA</name>
<organism evidence="1 2">
    <name type="scientific">Trifolium medium</name>
    <dbReference type="NCBI Taxonomy" id="97028"/>
    <lineage>
        <taxon>Eukaryota</taxon>
        <taxon>Viridiplantae</taxon>
        <taxon>Streptophyta</taxon>
        <taxon>Embryophyta</taxon>
        <taxon>Tracheophyta</taxon>
        <taxon>Spermatophyta</taxon>
        <taxon>Magnoliopsida</taxon>
        <taxon>eudicotyledons</taxon>
        <taxon>Gunneridae</taxon>
        <taxon>Pentapetalae</taxon>
        <taxon>rosids</taxon>
        <taxon>fabids</taxon>
        <taxon>Fabales</taxon>
        <taxon>Fabaceae</taxon>
        <taxon>Papilionoideae</taxon>
        <taxon>50 kb inversion clade</taxon>
        <taxon>NPAAA clade</taxon>
        <taxon>Hologalegina</taxon>
        <taxon>IRL clade</taxon>
        <taxon>Trifolieae</taxon>
        <taxon>Trifolium</taxon>
    </lineage>
</organism>
<dbReference type="Proteomes" id="UP000265520">
    <property type="component" value="Unassembled WGS sequence"/>
</dbReference>
<accession>A0A392V2U8</accession>
<reference evidence="1 2" key="1">
    <citation type="journal article" date="2018" name="Front. Plant Sci.">
        <title>Red Clover (Trifolium pratense) and Zigzag Clover (T. medium) - A Picture of Genomic Similarities and Differences.</title>
        <authorList>
            <person name="Dluhosova J."/>
            <person name="Istvanek J."/>
            <person name="Nedelnik J."/>
            <person name="Repkova J."/>
        </authorList>
    </citation>
    <scope>NUCLEOTIDE SEQUENCE [LARGE SCALE GENOMIC DNA]</scope>
    <source>
        <strain evidence="2">cv. 10/8</strain>
        <tissue evidence="1">Leaf</tissue>
    </source>
</reference>
<evidence type="ECO:0000313" key="1">
    <source>
        <dbReference type="EMBL" id="MCI80720.1"/>
    </source>
</evidence>
<evidence type="ECO:0000313" key="2">
    <source>
        <dbReference type="Proteomes" id="UP000265520"/>
    </source>
</evidence>
<keyword evidence="2" id="KW-1185">Reference proteome</keyword>
<sequence>MMKEEAVAITGIGIGGDEVGGGRGGGNIVKVFADEEVVGIDTKGRVDVEGWTA</sequence>
<proteinExistence type="predicted"/>
<dbReference type="AlphaFoldDB" id="A0A392V2U8"/>
<protein>
    <submittedName>
        <fullName evidence="1">Uncharacterized protein</fullName>
    </submittedName>
</protein>
<comment type="caution">
    <text evidence="1">The sequence shown here is derived from an EMBL/GenBank/DDBJ whole genome shotgun (WGS) entry which is preliminary data.</text>
</comment>
<dbReference type="EMBL" id="LXQA011001761">
    <property type="protein sequence ID" value="MCI80720.1"/>
    <property type="molecule type" value="Genomic_DNA"/>
</dbReference>